<keyword evidence="2" id="KW-1185">Reference proteome</keyword>
<dbReference type="Proteomes" id="UP001195769">
    <property type="component" value="Unassembled WGS sequence"/>
</dbReference>
<proteinExistence type="predicted"/>
<dbReference type="GeneID" id="64656177"/>
<dbReference type="RefSeq" id="XP_041225253.1">
    <property type="nucleotide sequence ID" value="XM_041361879.1"/>
</dbReference>
<accession>A0AAD4E503</accession>
<dbReference type="AlphaFoldDB" id="A0AAD4E503"/>
<organism evidence="1 2">
    <name type="scientific">Suillus fuscotomentosus</name>
    <dbReference type="NCBI Taxonomy" id="1912939"/>
    <lineage>
        <taxon>Eukaryota</taxon>
        <taxon>Fungi</taxon>
        <taxon>Dikarya</taxon>
        <taxon>Basidiomycota</taxon>
        <taxon>Agaricomycotina</taxon>
        <taxon>Agaricomycetes</taxon>
        <taxon>Agaricomycetidae</taxon>
        <taxon>Boletales</taxon>
        <taxon>Suillineae</taxon>
        <taxon>Suillaceae</taxon>
        <taxon>Suillus</taxon>
    </lineage>
</organism>
<sequence>MPYFAGMFPSSKCCQQRTLSPIYTKPYLDGVNLISFYCTSDVILLSVPTVLHRSQLRTSTAVIEYSAVFIGLYTCEGYVMSFEIFLIKNYHAQPHDNLVLIKL</sequence>
<dbReference type="EMBL" id="JABBWK010000031">
    <property type="protein sequence ID" value="KAG1899677.1"/>
    <property type="molecule type" value="Genomic_DNA"/>
</dbReference>
<comment type="caution">
    <text evidence="1">The sequence shown here is derived from an EMBL/GenBank/DDBJ whole genome shotgun (WGS) entry which is preliminary data.</text>
</comment>
<name>A0AAD4E503_9AGAM</name>
<evidence type="ECO:0000313" key="2">
    <source>
        <dbReference type="Proteomes" id="UP001195769"/>
    </source>
</evidence>
<evidence type="ECO:0000313" key="1">
    <source>
        <dbReference type="EMBL" id="KAG1899677.1"/>
    </source>
</evidence>
<gene>
    <name evidence="1" type="ORF">F5891DRAFT_1037809</name>
</gene>
<reference evidence="1" key="1">
    <citation type="journal article" date="2020" name="New Phytol.">
        <title>Comparative genomics reveals dynamic genome evolution in host specialist ectomycorrhizal fungi.</title>
        <authorList>
            <person name="Lofgren L.A."/>
            <person name="Nguyen N.H."/>
            <person name="Vilgalys R."/>
            <person name="Ruytinx J."/>
            <person name="Liao H.L."/>
            <person name="Branco S."/>
            <person name="Kuo A."/>
            <person name="LaButti K."/>
            <person name="Lipzen A."/>
            <person name="Andreopoulos W."/>
            <person name="Pangilinan J."/>
            <person name="Riley R."/>
            <person name="Hundley H."/>
            <person name="Na H."/>
            <person name="Barry K."/>
            <person name="Grigoriev I.V."/>
            <person name="Stajich J.E."/>
            <person name="Kennedy P.G."/>
        </authorList>
    </citation>
    <scope>NUCLEOTIDE SEQUENCE</scope>
    <source>
        <strain evidence="1">FC203</strain>
    </source>
</reference>
<protein>
    <submittedName>
        <fullName evidence="1">Uncharacterized protein</fullName>
    </submittedName>
</protein>